<comment type="caution">
    <text evidence="7">The sequence shown here is derived from an EMBL/GenBank/DDBJ whole genome shotgun (WGS) entry which is preliminary data.</text>
</comment>
<feature type="domain" description="J" evidence="5">
    <location>
        <begin position="10"/>
        <end position="81"/>
    </location>
</feature>
<keyword evidence="2" id="KW-0479">Metal-binding</keyword>
<dbReference type="EMBL" id="JAACNH010000007">
    <property type="protein sequence ID" value="KAG8438257.1"/>
    <property type="molecule type" value="Genomic_DNA"/>
</dbReference>
<dbReference type="SMART" id="SM00271">
    <property type="entry name" value="DnaJ"/>
    <property type="match status" value="1"/>
</dbReference>
<dbReference type="AlphaFoldDB" id="A0A8T2J3L2"/>
<gene>
    <name evidence="7" type="ORF">GDO86_008812</name>
</gene>
<evidence type="ECO:0000259" key="6">
    <source>
        <dbReference type="PROSITE" id="PS51074"/>
    </source>
</evidence>
<sequence>MASVHLGEKDWYTLLGAQPSDTQAEIKQKYQKLALLHHPDKQDADVNGGEVAEGAQRFIEINQAWKILGNEEAKKEYDLQQRESELTRTWPVDNQIQLEDMSWDPEEEVYLFLCRCGGKYRIAENEMKDCSLVNCDSCSLIIEIL</sequence>
<dbReference type="Pfam" id="PF05207">
    <property type="entry name" value="Zn_ribbon_CSL"/>
    <property type="match status" value="1"/>
</dbReference>
<feature type="domain" description="DPH-type MB" evidence="6">
    <location>
        <begin position="92"/>
        <end position="145"/>
    </location>
</feature>
<evidence type="ECO:0000313" key="7">
    <source>
        <dbReference type="EMBL" id="KAG8438257.1"/>
    </source>
</evidence>
<accession>A0A8T2J3L2</accession>
<name>A0A8T2J3L2_9PIPI</name>
<dbReference type="PROSITE" id="PS51074">
    <property type="entry name" value="DPH_MB"/>
    <property type="match status" value="1"/>
</dbReference>
<dbReference type="PRINTS" id="PR00625">
    <property type="entry name" value="JDOMAIN"/>
</dbReference>
<dbReference type="Pfam" id="PF00226">
    <property type="entry name" value="DnaJ"/>
    <property type="match status" value="1"/>
</dbReference>
<dbReference type="FunFam" id="1.10.287.110:FF:000056">
    <property type="entry name" value="DnaJ (Hsp40) homolog, subfamily C, member 24"/>
    <property type="match status" value="1"/>
</dbReference>
<dbReference type="InterPro" id="IPR036869">
    <property type="entry name" value="J_dom_sf"/>
</dbReference>
<dbReference type="Gene3D" id="1.10.287.110">
    <property type="entry name" value="DnaJ domain"/>
    <property type="match status" value="1"/>
</dbReference>
<dbReference type="CDD" id="cd06257">
    <property type="entry name" value="DnaJ"/>
    <property type="match status" value="1"/>
</dbReference>
<dbReference type="PANTHER" id="PTHR45255:SF1">
    <property type="entry name" value="DNAJ HOMOLOG SUBFAMILY C MEMBER 24"/>
    <property type="match status" value="1"/>
</dbReference>
<dbReference type="InterPro" id="IPR007872">
    <property type="entry name" value="DPH_MB_dom"/>
</dbReference>
<keyword evidence="8" id="KW-1185">Reference proteome</keyword>
<dbReference type="OrthoDB" id="66964at2759"/>
<evidence type="ECO:0008006" key="9">
    <source>
        <dbReference type="Google" id="ProtNLM"/>
    </source>
</evidence>
<evidence type="ECO:0000259" key="5">
    <source>
        <dbReference type="PROSITE" id="PS50076"/>
    </source>
</evidence>
<dbReference type="GO" id="GO:0008198">
    <property type="term" value="F:ferrous iron binding"/>
    <property type="evidence" value="ECO:0007669"/>
    <property type="project" value="TreeGrafter"/>
</dbReference>
<dbReference type="PANTHER" id="PTHR45255">
    <property type="entry name" value="DNAJ HOMOLOG SUBFAMILY C MEMBER 24"/>
    <property type="match status" value="1"/>
</dbReference>
<evidence type="ECO:0000256" key="1">
    <source>
        <dbReference type="ARBA" id="ARBA00006169"/>
    </source>
</evidence>
<dbReference type="SUPFAM" id="SSF144217">
    <property type="entry name" value="CSL zinc finger"/>
    <property type="match status" value="1"/>
</dbReference>
<keyword evidence="3" id="KW-0862">Zinc</keyword>
<dbReference type="InterPro" id="IPR001623">
    <property type="entry name" value="DnaJ_domain"/>
</dbReference>
<reference evidence="7" key="1">
    <citation type="thesis" date="2020" institute="ProQuest LLC" country="789 East Eisenhower Parkway, Ann Arbor, MI, USA">
        <title>Comparative Genomics and Chromosome Evolution.</title>
        <authorList>
            <person name="Mudd A.B."/>
        </authorList>
    </citation>
    <scope>NUCLEOTIDE SEQUENCE</scope>
    <source>
        <strain evidence="7">Female2</strain>
        <tissue evidence="7">Blood</tissue>
    </source>
</reference>
<dbReference type="InterPro" id="IPR036671">
    <property type="entry name" value="DPH_MB_sf"/>
</dbReference>
<protein>
    <recommendedName>
        <fullName evidence="9">DnaJ homolog subfamily C member 24</fullName>
    </recommendedName>
</protein>
<dbReference type="SUPFAM" id="SSF46565">
    <property type="entry name" value="Chaperone J-domain"/>
    <property type="match status" value="1"/>
</dbReference>
<proteinExistence type="inferred from homology"/>
<keyword evidence="4" id="KW-0408">Iron</keyword>
<evidence type="ECO:0000256" key="4">
    <source>
        <dbReference type="ARBA" id="ARBA00023004"/>
    </source>
</evidence>
<evidence type="ECO:0000256" key="3">
    <source>
        <dbReference type="ARBA" id="ARBA00022833"/>
    </source>
</evidence>
<dbReference type="GO" id="GO:0001671">
    <property type="term" value="F:ATPase activator activity"/>
    <property type="evidence" value="ECO:0007669"/>
    <property type="project" value="TreeGrafter"/>
</dbReference>
<dbReference type="Proteomes" id="UP000812440">
    <property type="component" value="Chromosome 4"/>
</dbReference>
<dbReference type="PROSITE" id="PS50076">
    <property type="entry name" value="DNAJ_2"/>
    <property type="match status" value="1"/>
</dbReference>
<organism evidence="7 8">
    <name type="scientific">Hymenochirus boettgeri</name>
    <name type="common">Congo dwarf clawed frog</name>
    <dbReference type="NCBI Taxonomy" id="247094"/>
    <lineage>
        <taxon>Eukaryota</taxon>
        <taxon>Metazoa</taxon>
        <taxon>Chordata</taxon>
        <taxon>Craniata</taxon>
        <taxon>Vertebrata</taxon>
        <taxon>Euteleostomi</taxon>
        <taxon>Amphibia</taxon>
        <taxon>Batrachia</taxon>
        <taxon>Anura</taxon>
        <taxon>Pipoidea</taxon>
        <taxon>Pipidae</taxon>
        <taxon>Pipinae</taxon>
        <taxon>Hymenochirus</taxon>
    </lineage>
</organism>
<dbReference type="Gene3D" id="3.10.660.10">
    <property type="entry name" value="DPH Zinc finger"/>
    <property type="match status" value="1"/>
</dbReference>
<comment type="similarity">
    <text evidence="1">Belongs to the DPH4 family.</text>
</comment>
<evidence type="ECO:0000313" key="8">
    <source>
        <dbReference type="Proteomes" id="UP000812440"/>
    </source>
</evidence>
<evidence type="ECO:0000256" key="2">
    <source>
        <dbReference type="ARBA" id="ARBA00022723"/>
    </source>
</evidence>